<accession>A0A165H0F3</accession>
<dbReference type="InParanoid" id="A0A165H0F3"/>
<sequence length="346" mass="37666">MCDSQDYLSGKRDVHTSIGAEVMDETTENTEVNNVGVDTNTYNDSDFDDPFSWSIPLDIEKVQERRHGIFLGPKGPKSVSSPFVSPVIVGPSGPVDSVPLAVMVDEVRSTRVQAKLERPLQLGTFNGLTAVLLRFHLTFQRTSDSWMHRIRKARVTITFEDAPIDQSMASNAHPSVVKFYPKLYEGPVSTASIEHTLEASAQAASMPGIASAGAGYNRKKALTKENRLVIHGVTYGEPAATIVFTIKENEISKSGMPRQIDLALIVNTLSGKRFSASVEILADYGFRSGALGMPARGKNLRPVFIDPEGLRQMAKDGKRGVDGALIVTEASSLDNFALDTYSSLPY</sequence>
<dbReference type="OrthoDB" id="3561723at2759"/>
<evidence type="ECO:0000313" key="1">
    <source>
        <dbReference type="EMBL" id="KZF22831.1"/>
    </source>
</evidence>
<dbReference type="RefSeq" id="XP_018188386.1">
    <property type="nucleotide sequence ID" value="XM_018332596.1"/>
</dbReference>
<organism evidence="1 2">
    <name type="scientific">Xylona heveae (strain CBS 132557 / TC161)</name>
    <dbReference type="NCBI Taxonomy" id="1328760"/>
    <lineage>
        <taxon>Eukaryota</taxon>
        <taxon>Fungi</taxon>
        <taxon>Dikarya</taxon>
        <taxon>Ascomycota</taxon>
        <taxon>Pezizomycotina</taxon>
        <taxon>Xylonomycetes</taxon>
        <taxon>Xylonales</taxon>
        <taxon>Xylonaceae</taxon>
        <taxon>Xylona</taxon>
    </lineage>
</organism>
<dbReference type="OMA" id="HARFGFW"/>
<dbReference type="GeneID" id="28897733"/>
<dbReference type="AlphaFoldDB" id="A0A165H0F3"/>
<gene>
    <name evidence="1" type="ORF">L228DRAFT_247228</name>
</gene>
<protein>
    <submittedName>
        <fullName evidence="1">Uncharacterized protein</fullName>
    </submittedName>
</protein>
<evidence type="ECO:0000313" key="2">
    <source>
        <dbReference type="Proteomes" id="UP000076632"/>
    </source>
</evidence>
<reference evidence="1 2" key="1">
    <citation type="journal article" date="2016" name="Fungal Biol.">
        <title>The genome of Xylona heveae provides a window into fungal endophytism.</title>
        <authorList>
            <person name="Gazis R."/>
            <person name="Kuo A."/>
            <person name="Riley R."/>
            <person name="LaButti K."/>
            <person name="Lipzen A."/>
            <person name="Lin J."/>
            <person name="Amirebrahimi M."/>
            <person name="Hesse C.N."/>
            <person name="Spatafora J.W."/>
            <person name="Henrissat B."/>
            <person name="Hainaut M."/>
            <person name="Grigoriev I.V."/>
            <person name="Hibbett D.S."/>
        </authorList>
    </citation>
    <scope>NUCLEOTIDE SEQUENCE [LARGE SCALE GENOMIC DNA]</scope>
    <source>
        <strain evidence="1 2">TC161</strain>
    </source>
</reference>
<dbReference type="Proteomes" id="UP000076632">
    <property type="component" value="Unassembled WGS sequence"/>
</dbReference>
<dbReference type="EMBL" id="KV407458">
    <property type="protein sequence ID" value="KZF22831.1"/>
    <property type="molecule type" value="Genomic_DNA"/>
</dbReference>
<name>A0A165H0F3_XYLHT</name>
<keyword evidence="2" id="KW-1185">Reference proteome</keyword>
<proteinExistence type="predicted"/>